<reference evidence="1 2" key="1">
    <citation type="submission" date="2022-05" db="EMBL/GenBank/DDBJ databases">
        <authorList>
            <consortium name="Genoscope - CEA"/>
            <person name="William W."/>
        </authorList>
    </citation>
    <scope>NUCLEOTIDE SEQUENCE [LARGE SCALE GENOMIC DNA]</scope>
</reference>
<dbReference type="InterPro" id="IPR044925">
    <property type="entry name" value="His-Me_finger_sf"/>
</dbReference>
<dbReference type="SUPFAM" id="SSF54060">
    <property type="entry name" value="His-Me finger endonucleases"/>
    <property type="match status" value="1"/>
</dbReference>
<keyword evidence="2" id="KW-1185">Reference proteome</keyword>
<dbReference type="EMBL" id="CALNXI010000159">
    <property type="protein sequence ID" value="CAH3020781.1"/>
    <property type="molecule type" value="Genomic_DNA"/>
</dbReference>
<evidence type="ECO:0000313" key="2">
    <source>
        <dbReference type="Proteomes" id="UP001159427"/>
    </source>
</evidence>
<accession>A0ABN8LZ76</accession>
<evidence type="ECO:0008006" key="3">
    <source>
        <dbReference type="Google" id="ProtNLM"/>
    </source>
</evidence>
<sequence length="344" mass="40152">MFCLQCFSTDEILAKDRSNCMIINGEQTIRMPEEGSTVQSQNYHKQMPAPFLIYADFEAITEKVSGCQPDGVKPYTDKYQKHTGCSYGYKVVCCYDDKYSKPVKIYRGEKSISYCILDMLLEVEYCQKIIATEFQKPLHMTDEEEELFKAAEERHICGEKYLDTEVRVRDHCHITGQYRGSAHQDCNLKLRIVADKFKVPVIFHNLCGFQFVASSLERLAANLPTNAFKYTSQMFQDEKLALMKQKGVYPYNYMDSFQKFGDQQLPPKEEFYSILTDEGISDAQYQHAKKVWNTFNMRTLGVYHDLYLKSGILLLADVFENFRKTYHQYYKVDPCHYFTSPRLS</sequence>
<gene>
    <name evidence="1" type="ORF">PEVE_00008616</name>
</gene>
<evidence type="ECO:0000313" key="1">
    <source>
        <dbReference type="EMBL" id="CAH3020781.1"/>
    </source>
</evidence>
<proteinExistence type="predicted"/>
<organism evidence="1 2">
    <name type="scientific">Porites evermanni</name>
    <dbReference type="NCBI Taxonomy" id="104178"/>
    <lineage>
        <taxon>Eukaryota</taxon>
        <taxon>Metazoa</taxon>
        <taxon>Cnidaria</taxon>
        <taxon>Anthozoa</taxon>
        <taxon>Hexacorallia</taxon>
        <taxon>Scleractinia</taxon>
        <taxon>Fungiina</taxon>
        <taxon>Poritidae</taxon>
        <taxon>Porites</taxon>
    </lineage>
</organism>
<dbReference type="Proteomes" id="UP001159427">
    <property type="component" value="Unassembled WGS sequence"/>
</dbReference>
<name>A0ABN8LZ76_9CNID</name>
<comment type="caution">
    <text evidence="1">The sequence shown here is derived from an EMBL/GenBank/DDBJ whole genome shotgun (WGS) entry which is preliminary data.</text>
</comment>
<protein>
    <recommendedName>
        <fullName evidence="3">DNA-directed DNA polymerase</fullName>
    </recommendedName>
</protein>
<dbReference type="PANTHER" id="PTHR31511">
    <property type="entry name" value="PROTEIN CBG23764"/>
    <property type="match status" value="1"/>
</dbReference>
<dbReference type="PANTHER" id="PTHR31511:SF12">
    <property type="entry name" value="RHO TERMINATION FACTOR N-TERMINAL DOMAIN-CONTAINING PROTEIN"/>
    <property type="match status" value="1"/>
</dbReference>